<accession>A0A1G7K9Z2</accession>
<dbReference type="AlphaFoldDB" id="A0A1G7K9Z2"/>
<protein>
    <submittedName>
        <fullName evidence="10">Cystathionine beta-lyase</fullName>
    </submittedName>
</protein>
<dbReference type="InterPro" id="IPR006233">
    <property type="entry name" value="Cys_b_lyase_bac"/>
</dbReference>
<dbReference type="GO" id="GO:0047804">
    <property type="term" value="F:cysteine-S-conjugate beta-lyase activity"/>
    <property type="evidence" value="ECO:0007669"/>
    <property type="project" value="UniProtKB-EC"/>
</dbReference>
<keyword evidence="11" id="KW-1185">Reference proteome</keyword>
<dbReference type="PROSITE" id="PS00868">
    <property type="entry name" value="CYS_MET_METAB_PP"/>
    <property type="match status" value="1"/>
</dbReference>
<dbReference type="InterPro" id="IPR015422">
    <property type="entry name" value="PyrdxlP-dep_Trfase_small"/>
</dbReference>
<dbReference type="EMBL" id="LT629690">
    <property type="protein sequence ID" value="SDF33976.1"/>
    <property type="molecule type" value="Genomic_DNA"/>
</dbReference>
<evidence type="ECO:0000256" key="6">
    <source>
        <dbReference type="ARBA" id="ARBA00047517"/>
    </source>
</evidence>
<dbReference type="Gene3D" id="3.90.1150.10">
    <property type="entry name" value="Aspartate Aminotransferase, domain 1"/>
    <property type="match status" value="1"/>
</dbReference>
<evidence type="ECO:0000256" key="2">
    <source>
        <dbReference type="ARBA" id="ARBA00009077"/>
    </source>
</evidence>
<gene>
    <name evidence="10" type="ORF">SAMN05444167_2109</name>
</gene>
<evidence type="ECO:0000256" key="4">
    <source>
        <dbReference type="ARBA" id="ARBA00023239"/>
    </source>
</evidence>
<dbReference type="InterPro" id="IPR000277">
    <property type="entry name" value="Cys/Met-Metab_PyrdxlP-dep_enz"/>
</dbReference>
<comment type="cofactor">
    <cofactor evidence="1 9">
        <name>pyridoxal 5'-phosphate</name>
        <dbReference type="ChEBI" id="CHEBI:597326"/>
    </cofactor>
</comment>
<organism evidence="10 11">
    <name type="scientific">Terriglobus roseus</name>
    <dbReference type="NCBI Taxonomy" id="392734"/>
    <lineage>
        <taxon>Bacteria</taxon>
        <taxon>Pseudomonadati</taxon>
        <taxon>Acidobacteriota</taxon>
        <taxon>Terriglobia</taxon>
        <taxon>Terriglobales</taxon>
        <taxon>Acidobacteriaceae</taxon>
        <taxon>Terriglobus</taxon>
    </lineage>
</organism>
<dbReference type="PANTHER" id="PTHR43500:SF1">
    <property type="entry name" value="CYSTATHIONINE BETA-LYASE-RELATED"/>
    <property type="match status" value="1"/>
</dbReference>
<evidence type="ECO:0000256" key="8">
    <source>
        <dbReference type="PIRSR" id="PIRSR001434-2"/>
    </source>
</evidence>
<dbReference type="PANTHER" id="PTHR43500">
    <property type="entry name" value="CYSTATHIONINE BETA-LYASE-RELATED"/>
    <property type="match status" value="1"/>
</dbReference>
<dbReference type="FunFam" id="3.40.640.10:FF:000046">
    <property type="entry name" value="Cystathionine gamma-lyase"/>
    <property type="match status" value="1"/>
</dbReference>
<sequence>MDWRTRLLHAKPELPENFESLASATHRGSTVVFPSMEGIRDGWRQSEIGYSYGIYGTPTAMELAARIAAMEGARHTFLAPSGMSAIALVDLAFTKAGDHILIPVQAYGPNVEAARNLLGRYGVEAELYDATIGGGIASLIRDNTTLIWCESPGSITMEVQDVPAIVAAAHARGVVVAIDNTYAAGVLFDAFAHGVDVSVQALTKYVGGHSDLLLGSVSVATEDGYERVGATRRMLGLSVSPDECSLALRGLQTLVVRLEKMERSTLEIAKWLTERSEIDVVLHPALPSCPGHEIWKRDFTGSASVFSMLFSPRYSPDQVNAFVDRLELFKIGWSWGGVNSLVMAYPTLTRIDANHHGRIVRLNIGLEEPSDLIEDLERSLSLLG</sequence>
<reference evidence="10 11" key="1">
    <citation type="submission" date="2016-10" db="EMBL/GenBank/DDBJ databases">
        <authorList>
            <person name="de Groot N.N."/>
        </authorList>
    </citation>
    <scope>NUCLEOTIDE SEQUENCE [LARGE SCALE GENOMIC DNA]</scope>
    <source>
        <strain evidence="10 11">GAS232</strain>
    </source>
</reference>
<name>A0A1G7K9Z2_9BACT</name>
<evidence type="ECO:0000256" key="7">
    <source>
        <dbReference type="ARBA" id="ARBA00047625"/>
    </source>
</evidence>
<evidence type="ECO:0000313" key="11">
    <source>
        <dbReference type="Proteomes" id="UP000182427"/>
    </source>
</evidence>
<feature type="modified residue" description="N6-(pyridoxal phosphate)lysine" evidence="8">
    <location>
        <position position="204"/>
    </location>
</feature>
<dbReference type="GO" id="GO:0030170">
    <property type="term" value="F:pyridoxal phosphate binding"/>
    <property type="evidence" value="ECO:0007669"/>
    <property type="project" value="InterPro"/>
</dbReference>
<evidence type="ECO:0000256" key="1">
    <source>
        <dbReference type="ARBA" id="ARBA00001933"/>
    </source>
</evidence>
<evidence type="ECO:0000313" key="10">
    <source>
        <dbReference type="EMBL" id="SDF33976.1"/>
    </source>
</evidence>
<evidence type="ECO:0000256" key="5">
    <source>
        <dbReference type="ARBA" id="ARBA00046315"/>
    </source>
</evidence>
<dbReference type="InterPro" id="IPR015421">
    <property type="entry name" value="PyrdxlP-dep_Trfase_major"/>
</dbReference>
<dbReference type="InterPro" id="IPR015424">
    <property type="entry name" value="PyrdxlP-dep_Trfase"/>
</dbReference>
<comment type="pathway">
    <text evidence="5">Amino-acid biosynthesis; L-methionine biosynthesis via de novo pathway; L-homocysteine from L-cystathionine: step 1/1.</text>
</comment>
<comment type="catalytic activity">
    <reaction evidence="6">
        <text>L,L-cystathionine + H2O = L-homocysteine + pyruvate + NH4(+)</text>
        <dbReference type="Rhea" id="RHEA:13965"/>
        <dbReference type="ChEBI" id="CHEBI:15361"/>
        <dbReference type="ChEBI" id="CHEBI:15377"/>
        <dbReference type="ChEBI" id="CHEBI:28938"/>
        <dbReference type="ChEBI" id="CHEBI:58161"/>
        <dbReference type="ChEBI" id="CHEBI:58199"/>
    </reaction>
</comment>
<evidence type="ECO:0000256" key="3">
    <source>
        <dbReference type="ARBA" id="ARBA00022898"/>
    </source>
</evidence>
<dbReference type="NCBIfam" id="TIGR01324">
    <property type="entry name" value="cysta_beta_ly_B"/>
    <property type="match status" value="1"/>
</dbReference>
<dbReference type="RefSeq" id="WP_083345090.1">
    <property type="nucleotide sequence ID" value="NZ_LT629690.1"/>
</dbReference>
<dbReference type="Pfam" id="PF01053">
    <property type="entry name" value="Cys_Met_Meta_PP"/>
    <property type="match status" value="1"/>
</dbReference>
<dbReference type="GO" id="GO:0019450">
    <property type="term" value="P:L-cysteine catabolic process to pyruvate"/>
    <property type="evidence" value="ECO:0007669"/>
    <property type="project" value="TreeGrafter"/>
</dbReference>
<dbReference type="NCBIfam" id="NF005456">
    <property type="entry name" value="PRK07050.1"/>
    <property type="match status" value="1"/>
</dbReference>
<dbReference type="GO" id="GO:0019346">
    <property type="term" value="P:transsulfuration"/>
    <property type="evidence" value="ECO:0007669"/>
    <property type="project" value="InterPro"/>
</dbReference>
<dbReference type="Proteomes" id="UP000182427">
    <property type="component" value="Chromosome I"/>
</dbReference>
<dbReference type="PIRSF" id="PIRSF001434">
    <property type="entry name" value="CGS"/>
    <property type="match status" value="1"/>
</dbReference>
<dbReference type="SUPFAM" id="SSF53383">
    <property type="entry name" value="PLP-dependent transferases"/>
    <property type="match status" value="1"/>
</dbReference>
<keyword evidence="4 10" id="KW-0456">Lyase</keyword>
<comment type="similarity">
    <text evidence="2 9">Belongs to the trans-sulfuration enzymes family.</text>
</comment>
<evidence type="ECO:0000256" key="9">
    <source>
        <dbReference type="RuleBase" id="RU362118"/>
    </source>
</evidence>
<dbReference type="OrthoDB" id="9805807at2"/>
<proteinExistence type="inferred from homology"/>
<keyword evidence="3 8" id="KW-0663">Pyridoxal phosphate</keyword>
<dbReference type="Gene3D" id="3.40.640.10">
    <property type="entry name" value="Type I PLP-dependent aspartate aminotransferase-like (Major domain)"/>
    <property type="match status" value="1"/>
</dbReference>
<comment type="catalytic activity">
    <reaction evidence="7">
        <text>an S-substituted L-cysteine + H2O = a thiol + pyruvate + NH4(+)</text>
        <dbReference type="Rhea" id="RHEA:18121"/>
        <dbReference type="ChEBI" id="CHEBI:15361"/>
        <dbReference type="ChEBI" id="CHEBI:15377"/>
        <dbReference type="ChEBI" id="CHEBI:28938"/>
        <dbReference type="ChEBI" id="CHEBI:29256"/>
        <dbReference type="ChEBI" id="CHEBI:58717"/>
        <dbReference type="EC" id="4.4.1.13"/>
    </reaction>
</comment>
<dbReference type="InterPro" id="IPR054542">
    <property type="entry name" value="Cys_met_metab_PP"/>
</dbReference>